<keyword evidence="13" id="KW-1185">Reference proteome</keyword>
<name>A0AA37HRX4_9HYPH</name>
<evidence type="ECO:0000256" key="7">
    <source>
        <dbReference type="ARBA" id="ARBA00023027"/>
    </source>
</evidence>
<dbReference type="NCBIfam" id="TIGR01179">
    <property type="entry name" value="galE"/>
    <property type="match status" value="1"/>
</dbReference>
<evidence type="ECO:0000256" key="6">
    <source>
        <dbReference type="ARBA" id="ARBA00018569"/>
    </source>
</evidence>
<reference evidence="12" key="2">
    <citation type="submission" date="2021-08" db="EMBL/GenBank/DDBJ databases">
        <authorList>
            <person name="Tani A."/>
            <person name="Ola A."/>
            <person name="Ogura Y."/>
            <person name="Katsura K."/>
            <person name="Hayashi T."/>
        </authorList>
    </citation>
    <scope>NUCLEOTIDE SEQUENCE</scope>
    <source>
        <strain evidence="12">NBRC 103626</strain>
    </source>
</reference>
<reference evidence="12" key="1">
    <citation type="journal article" date="2016" name="Front. Microbiol.">
        <title>Genome Sequence of the Piezophilic, Mesophilic Sulfate-Reducing Bacterium Desulfovibrio indicus J2T.</title>
        <authorList>
            <person name="Cao J."/>
            <person name="Maignien L."/>
            <person name="Shao Z."/>
            <person name="Alain K."/>
            <person name="Jebbar M."/>
        </authorList>
    </citation>
    <scope>NUCLEOTIDE SEQUENCE</scope>
    <source>
        <strain evidence="12">NBRC 103626</strain>
    </source>
</reference>
<dbReference type="PANTHER" id="PTHR43725">
    <property type="entry name" value="UDP-GLUCOSE 4-EPIMERASE"/>
    <property type="match status" value="1"/>
</dbReference>
<evidence type="ECO:0000259" key="11">
    <source>
        <dbReference type="Pfam" id="PF01370"/>
    </source>
</evidence>
<gene>
    <name evidence="12" type="primary">galE_3</name>
    <name evidence="12" type="ORF">NBEOAGPD_4166</name>
</gene>
<comment type="similarity">
    <text evidence="4 10">Belongs to the NAD(P)-dependent epimerase/dehydratase family.</text>
</comment>
<dbReference type="InterPro" id="IPR036291">
    <property type="entry name" value="NAD(P)-bd_dom_sf"/>
</dbReference>
<dbReference type="InterPro" id="IPR005886">
    <property type="entry name" value="UDP_G4E"/>
</dbReference>
<comment type="caution">
    <text evidence="12">The sequence shown here is derived from an EMBL/GenBank/DDBJ whole genome shotgun (WGS) entry which is preliminary data.</text>
</comment>
<accession>A0AA37HRX4</accession>
<dbReference type="PANTHER" id="PTHR43725:SF53">
    <property type="entry name" value="UDP-ARABINOSE 4-EPIMERASE 1"/>
    <property type="match status" value="1"/>
</dbReference>
<keyword evidence="7 10" id="KW-0520">NAD</keyword>
<dbReference type="Gene3D" id="3.90.25.10">
    <property type="entry name" value="UDP-galactose 4-epimerase, domain 1"/>
    <property type="match status" value="1"/>
</dbReference>
<evidence type="ECO:0000256" key="9">
    <source>
        <dbReference type="ARBA" id="ARBA00023277"/>
    </source>
</evidence>
<evidence type="ECO:0000256" key="8">
    <source>
        <dbReference type="ARBA" id="ARBA00023235"/>
    </source>
</evidence>
<feature type="domain" description="NAD-dependent epimerase/dehydratase" evidence="11">
    <location>
        <begin position="3"/>
        <end position="252"/>
    </location>
</feature>
<evidence type="ECO:0000313" key="12">
    <source>
        <dbReference type="EMBL" id="GJD80922.1"/>
    </source>
</evidence>
<organism evidence="12 13">
    <name type="scientific">Methylobacterium gregans</name>
    <dbReference type="NCBI Taxonomy" id="374424"/>
    <lineage>
        <taxon>Bacteria</taxon>
        <taxon>Pseudomonadati</taxon>
        <taxon>Pseudomonadota</taxon>
        <taxon>Alphaproteobacteria</taxon>
        <taxon>Hyphomicrobiales</taxon>
        <taxon>Methylobacteriaceae</taxon>
        <taxon>Methylobacterium</taxon>
    </lineage>
</organism>
<dbReference type="GO" id="GO:0033499">
    <property type="term" value="P:galactose catabolic process via UDP-galactose, Leloir pathway"/>
    <property type="evidence" value="ECO:0007669"/>
    <property type="project" value="TreeGrafter"/>
</dbReference>
<dbReference type="EMBL" id="BPQM01000117">
    <property type="protein sequence ID" value="GJD80922.1"/>
    <property type="molecule type" value="Genomic_DNA"/>
</dbReference>
<dbReference type="Pfam" id="PF01370">
    <property type="entry name" value="Epimerase"/>
    <property type="match status" value="1"/>
</dbReference>
<keyword evidence="9 10" id="KW-0119">Carbohydrate metabolism</keyword>
<dbReference type="AlphaFoldDB" id="A0AA37HRX4"/>
<comment type="subunit">
    <text evidence="10">Homodimer.</text>
</comment>
<dbReference type="InterPro" id="IPR001509">
    <property type="entry name" value="Epimerase_deHydtase"/>
</dbReference>
<dbReference type="Gene3D" id="3.40.50.720">
    <property type="entry name" value="NAD(P)-binding Rossmann-like Domain"/>
    <property type="match status" value="1"/>
</dbReference>
<evidence type="ECO:0000256" key="10">
    <source>
        <dbReference type="RuleBase" id="RU366046"/>
    </source>
</evidence>
<comment type="catalytic activity">
    <reaction evidence="1 10">
        <text>UDP-alpha-D-glucose = UDP-alpha-D-galactose</text>
        <dbReference type="Rhea" id="RHEA:22168"/>
        <dbReference type="ChEBI" id="CHEBI:58885"/>
        <dbReference type="ChEBI" id="CHEBI:66914"/>
        <dbReference type="EC" id="5.1.3.2"/>
    </reaction>
</comment>
<protein>
    <recommendedName>
        <fullName evidence="6 10">UDP-glucose 4-epimerase</fullName>
        <ecNumber evidence="5 10">5.1.3.2</ecNumber>
    </recommendedName>
</protein>
<evidence type="ECO:0000256" key="3">
    <source>
        <dbReference type="ARBA" id="ARBA00004947"/>
    </source>
</evidence>
<dbReference type="CDD" id="cd05247">
    <property type="entry name" value="UDP_G4E_1_SDR_e"/>
    <property type="match status" value="1"/>
</dbReference>
<dbReference type="GO" id="GO:0003978">
    <property type="term" value="F:UDP-glucose 4-epimerase activity"/>
    <property type="evidence" value="ECO:0007669"/>
    <property type="project" value="UniProtKB-UniRule"/>
</dbReference>
<evidence type="ECO:0000256" key="4">
    <source>
        <dbReference type="ARBA" id="ARBA00007637"/>
    </source>
</evidence>
<dbReference type="SUPFAM" id="SSF51735">
    <property type="entry name" value="NAD(P)-binding Rossmann-fold domains"/>
    <property type="match status" value="1"/>
</dbReference>
<dbReference type="EC" id="5.1.3.2" evidence="5 10"/>
<dbReference type="RefSeq" id="WP_238305889.1">
    <property type="nucleotide sequence ID" value="NZ_BPQM01000117.1"/>
</dbReference>
<evidence type="ECO:0000256" key="1">
    <source>
        <dbReference type="ARBA" id="ARBA00000083"/>
    </source>
</evidence>
<proteinExistence type="inferred from homology"/>
<evidence type="ECO:0000256" key="5">
    <source>
        <dbReference type="ARBA" id="ARBA00013189"/>
    </source>
</evidence>
<comment type="cofactor">
    <cofactor evidence="2 10">
        <name>NAD(+)</name>
        <dbReference type="ChEBI" id="CHEBI:57540"/>
    </cofactor>
</comment>
<evidence type="ECO:0000256" key="2">
    <source>
        <dbReference type="ARBA" id="ARBA00001911"/>
    </source>
</evidence>
<sequence>MTVLVTGGAGYIGSHMVLALLDAGEEVVVLDDLSTGFHWALPPEVPFVRGDIADKALVQRIVREHGARSLAHFAAKIVVPDSVADPLGYYLSNTVKSRALIEAAVGAGIEHIIFSSTAAVYGEPARVPVPEDLPPDPINPYGRSKLMTEWMLADAARAHNLRYVVLRYFNVAGADPRGRSGQSTHNATHLIKAATQTALGQRRHLEVFGTDYPTPDGTCLRDYIQVSDLADAHMMALRHLRRGGGNLTLNCGYGRGFSVLEVLDTVRQISGRDFPIVFAPRRVGDPARVIAEADRIRDELGWQPKHDDLRAIVAQAFAWERALPHRNQI</sequence>
<evidence type="ECO:0000313" key="13">
    <source>
        <dbReference type="Proteomes" id="UP001055108"/>
    </source>
</evidence>
<comment type="pathway">
    <text evidence="3 10">Carbohydrate metabolism; galactose metabolism.</text>
</comment>
<dbReference type="Proteomes" id="UP001055108">
    <property type="component" value="Unassembled WGS sequence"/>
</dbReference>
<keyword evidence="8 10" id="KW-0413">Isomerase</keyword>